<evidence type="ECO:0000256" key="2">
    <source>
        <dbReference type="ARBA" id="ARBA00034617"/>
    </source>
</evidence>
<comment type="caution">
    <text evidence="7">The sequence shown here is derived from an EMBL/GenBank/DDBJ whole genome shotgun (WGS) entry which is preliminary data.</text>
</comment>
<dbReference type="InterPro" id="IPR008900">
    <property type="entry name" value="Zot_N"/>
</dbReference>
<comment type="similarity">
    <text evidence="1">Belongs to the HerA family.</text>
</comment>
<evidence type="ECO:0000259" key="5">
    <source>
        <dbReference type="Pfam" id="PF01935"/>
    </source>
</evidence>
<dbReference type="AlphaFoldDB" id="A0A1F2P992"/>
<sequence>MIIGLNIGKDKDGNEIFIDTGRSHAIFICGKRGAGKSYTMGVIGEELIQRSKEIVPIIVDPIGVYWTMSKENDLEDIMDWDIIPQAFPVHLIVPGEPERVYGEELMDEMEYLGIKIIPLKIPPYDLEPDEWLDLYGLSLTDAMGIALFRATAKLFSKKEDEGFRYTFDNIIEEILNDEYAHERTKVALMSRLDVSKRWGIFGEETWKTFDLFQPGVLNIIDLSHLDPHRFGLRQFILSIVCKKLFYERIRARKLEEFGKIVDVPRIWLLIDEAHQFIPTGLTTASKPVLIRWVKEGRQPGLSVVLATQQPSAIDKEVLSQCDMVISHKVTMKLDLDALNALSHEYMKLEFKEYMKKIKNPGEAIYLDDEAEKIRLIRIRKRMSRHGGREILRRY</sequence>
<dbReference type="SUPFAM" id="SSF52540">
    <property type="entry name" value="P-loop containing nucleoside triphosphate hydrolases"/>
    <property type="match status" value="1"/>
</dbReference>
<dbReference type="InterPro" id="IPR027417">
    <property type="entry name" value="P-loop_NTPase"/>
</dbReference>
<comment type="catalytic activity">
    <reaction evidence="3">
        <text>ATP + H2O = ADP + phosphate + H(+)</text>
        <dbReference type="Rhea" id="RHEA:13065"/>
        <dbReference type="ChEBI" id="CHEBI:15377"/>
        <dbReference type="ChEBI" id="CHEBI:15378"/>
        <dbReference type="ChEBI" id="CHEBI:30616"/>
        <dbReference type="ChEBI" id="CHEBI:43474"/>
        <dbReference type="ChEBI" id="CHEBI:456216"/>
        <dbReference type="EC" id="5.6.2.3"/>
    </reaction>
</comment>
<name>A0A1F2P992_9EURY</name>
<comment type="catalytic activity">
    <reaction evidence="2">
        <text>Couples ATP hydrolysis with the unwinding of duplex DNA by translocating in the 3'-5' direction.</text>
        <dbReference type="EC" id="5.6.2.4"/>
    </reaction>
</comment>
<evidence type="ECO:0000313" key="8">
    <source>
        <dbReference type="Proteomes" id="UP000186940"/>
    </source>
</evidence>
<proteinExistence type="inferred from homology"/>
<dbReference type="InterPro" id="IPR002789">
    <property type="entry name" value="HerA_central"/>
</dbReference>
<dbReference type="PANTHER" id="PTHR42957:SF1">
    <property type="entry name" value="HELICASE MJ1565-RELATED"/>
    <property type="match status" value="1"/>
</dbReference>
<dbReference type="Pfam" id="PF05707">
    <property type="entry name" value="Zot"/>
    <property type="match status" value="1"/>
</dbReference>
<evidence type="ECO:0000256" key="4">
    <source>
        <dbReference type="ARBA" id="ARBA00048988"/>
    </source>
</evidence>
<organism evidence="7 8">
    <name type="scientific">Candidatus Syntropharchaeum caldarium</name>
    <dbReference type="NCBI Taxonomy" id="1838285"/>
    <lineage>
        <taxon>Archaea</taxon>
        <taxon>Methanobacteriati</taxon>
        <taxon>Methanobacteriota</taxon>
        <taxon>Stenosarchaea group</taxon>
        <taxon>Methanomicrobia</taxon>
        <taxon>Methanosarcinales</taxon>
        <taxon>ANME-2 cluster</taxon>
        <taxon>Candidatus Syntropharchaeum</taxon>
    </lineage>
</organism>
<evidence type="ECO:0000256" key="1">
    <source>
        <dbReference type="ARBA" id="ARBA00007816"/>
    </source>
</evidence>
<evidence type="ECO:0000259" key="6">
    <source>
        <dbReference type="Pfam" id="PF05707"/>
    </source>
</evidence>
<feature type="domain" description="Helicase HerA central" evidence="5">
    <location>
        <begin position="26"/>
        <end position="228"/>
    </location>
</feature>
<dbReference type="PANTHER" id="PTHR42957">
    <property type="entry name" value="HELICASE MJ1565-RELATED"/>
    <property type="match status" value="1"/>
</dbReference>
<dbReference type="GO" id="GO:0043138">
    <property type="term" value="F:3'-5' DNA helicase activity"/>
    <property type="evidence" value="ECO:0007669"/>
    <property type="project" value="UniProtKB-EC"/>
</dbReference>
<comment type="catalytic activity">
    <reaction evidence="4">
        <text>ATP + H2O = ADP + phosphate + H(+)</text>
        <dbReference type="Rhea" id="RHEA:13065"/>
        <dbReference type="ChEBI" id="CHEBI:15377"/>
        <dbReference type="ChEBI" id="CHEBI:15378"/>
        <dbReference type="ChEBI" id="CHEBI:30616"/>
        <dbReference type="ChEBI" id="CHEBI:43474"/>
        <dbReference type="ChEBI" id="CHEBI:456216"/>
        <dbReference type="EC" id="5.6.2.4"/>
    </reaction>
</comment>
<dbReference type="STRING" id="1838285.SCAL_000580"/>
<feature type="domain" description="Zona occludens toxin N-terminal" evidence="6">
    <location>
        <begin position="268"/>
        <end position="328"/>
    </location>
</feature>
<reference evidence="7" key="1">
    <citation type="submission" date="2016-05" db="EMBL/GenBank/DDBJ databases">
        <title>Microbial consortia oxidize butane by reversing methanogenesis.</title>
        <authorList>
            <person name="Laso-Perez R."/>
            <person name="Richter M."/>
            <person name="Wegener G."/>
            <person name="Musat F."/>
        </authorList>
    </citation>
    <scope>NUCLEOTIDE SEQUENCE [LARGE SCALE GENOMIC DNA]</scope>
    <source>
        <strain evidence="7">BOX2</strain>
    </source>
</reference>
<evidence type="ECO:0000313" key="7">
    <source>
        <dbReference type="EMBL" id="OFV67940.1"/>
    </source>
</evidence>
<dbReference type="Pfam" id="PF01935">
    <property type="entry name" value="DUF87"/>
    <property type="match status" value="1"/>
</dbReference>
<dbReference type="EMBL" id="LYOS01000002">
    <property type="protein sequence ID" value="OFV67940.1"/>
    <property type="molecule type" value="Genomic_DNA"/>
</dbReference>
<protein>
    <submittedName>
        <fullName evidence="7">ATPase-like protein</fullName>
    </submittedName>
</protein>
<dbReference type="Proteomes" id="UP000186940">
    <property type="component" value="Unassembled WGS sequence"/>
</dbReference>
<gene>
    <name evidence="7" type="ORF">SCAL_000580</name>
</gene>
<evidence type="ECO:0000256" key="3">
    <source>
        <dbReference type="ARBA" id="ARBA00048954"/>
    </source>
</evidence>
<dbReference type="InterPro" id="IPR008571">
    <property type="entry name" value="HerA-like"/>
</dbReference>
<keyword evidence="8" id="KW-1185">Reference proteome</keyword>
<dbReference type="GO" id="GO:0043139">
    <property type="term" value="F:5'-3' DNA helicase activity"/>
    <property type="evidence" value="ECO:0007669"/>
    <property type="project" value="UniProtKB-EC"/>
</dbReference>
<dbReference type="Gene3D" id="3.40.50.300">
    <property type="entry name" value="P-loop containing nucleotide triphosphate hydrolases"/>
    <property type="match status" value="2"/>
</dbReference>
<accession>A0A1F2P992</accession>